<protein>
    <recommendedName>
        <fullName evidence="2">TonB-dependent receptor plug domain-containing protein</fullName>
    </recommendedName>
</protein>
<sequence length="194" mass="20728">MRNRLLLFFPLLFSLLFSQTGSISGTVKGLGHTGSTDGDPLISASVYLKGTMIGAITDTSGYYNISRVPVGKYTLSADYFGFKSQSKEIYISVGDMKDGGVASGLQKLLGLSDESNETSAQVIKGNQLSGVNFLLTEDVFAGDEVVVTGIASERSMEISEVAVTRLDPRHLNETTSYSDFGTMLSAKVSGLDIR</sequence>
<dbReference type="EMBL" id="UINC01016347">
    <property type="protein sequence ID" value="SVA68123.1"/>
    <property type="molecule type" value="Genomic_DNA"/>
</dbReference>
<dbReference type="SUPFAM" id="SSF49464">
    <property type="entry name" value="Carboxypeptidase regulatory domain-like"/>
    <property type="match status" value="1"/>
</dbReference>
<name>A0A381XV66_9ZZZZ</name>
<gene>
    <name evidence="1" type="ORF">METZ01_LOCUS120977</name>
</gene>
<proteinExistence type="predicted"/>
<evidence type="ECO:0008006" key="2">
    <source>
        <dbReference type="Google" id="ProtNLM"/>
    </source>
</evidence>
<organism evidence="1">
    <name type="scientific">marine metagenome</name>
    <dbReference type="NCBI Taxonomy" id="408172"/>
    <lineage>
        <taxon>unclassified sequences</taxon>
        <taxon>metagenomes</taxon>
        <taxon>ecological metagenomes</taxon>
    </lineage>
</organism>
<accession>A0A381XV66</accession>
<dbReference type="InterPro" id="IPR008969">
    <property type="entry name" value="CarboxyPept-like_regulatory"/>
</dbReference>
<dbReference type="Gene3D" id="2.60.40.1120">
    <property type="entry name" value="Carboxypeptidase-like, regulatory domain"/>
    <property type="match status" value="1"/>
</dbReference>
<dbReference type="AlphaFoldDB" id="A0A381XV66"/>
<evidence type="ECO:0000313" key="1">
    <source>
        <dbReference type="EMBL" id="SVA68123.1"/>
    </source>
</evidence>
<reference evidence="1" key="1">
    <citation type="submission" date="2018-05" db="EMBL/GenBank/DDBJ databases">
        <authorList>
            <person name="Lanie J.A."/>
            <person name="Ng W.-L."/>
            <person name="Kazmierczak K.M."/>
            <person name="Andrzejewski T.M."/>
            <person name="Davidsen T.M."/>
            <person name="Wayne K.J."/>
            <person name="Tettelin H."/>
            <person name="Glass J.I."/>
            <person name="Rusch D."/>
            <person name="Podicherti R."/>
            <person name="Tsui H.-C.T."/>
            <person name="Winkler M.E."/>
        </authorList>
    </citation>
    <scope>NUCLEOTIDE SEQUENCE</scope>
</reference>
<dbReference type="Pfam" id="PF13715">
    <property type="entry name" value="CarbopepD_reg_2"/>
    <property type="match status" value="1"/>
</dbReference>
<feature type="non-terminal residue" evidence="1">
    <location>
        <position position="194"/>
    </location>
</feature>